<reference evidence="5" key="1">
    <citation type="submission" date="2017-02" db="UniProtKB">
        <authorList>
            <consortium name="WormBaseParasite"/>
        </authorList>
    </citation>
    <scope>IDENTIFICATION</scope>
</reference>
<dbReference type="WBParaSite" id="EEL_0001070901-mRNA-1">
    <property type="protein sequence ID" value="EEL_0001070901-mRNA-1"/>
    <property type="gene ID" value="EEL_0001070901"/>
</dbReference>
<accession>A0A0R3S7D7</accession>
<feature type="domain" description="Nematode cuticle collagen N-terminal" evidence="3">
    <location>
        <begin position="20"/>
        <end position="72"/>
    </location>
</feature>
<keyword evidence="2" id="KW-1133">Transmembrane helix</keyword>
<evidence type="ECO:0000256" key="1">
    <source>
        <dbReference type="ARBA" id="ARBA00022737"/>
    </source>
</evidence>
<evidence type="ECO:0000259" key="3">
    <source>
        <dbReference type="SMART" id="SM01088"/>
    </source>
</evidence>
<organism evidence="4 5">
    <name type="scientific">Elaeophora elaphi</name>
    <dbReference type="NCBI Taxonomy" id="1147741"/>
    <lineage>
        <taxon>Eukaryota</taxon>
        <taxon>Metazoa</taxon>
        <taxon>Ecdysozoa</taxon>
        <taxon>Nematoda</taxon>
        <taxon>Chromadorea</taxon>
        <taxon>Rhabditida</taxon>
        <taxon>Spirurina</taxon>
        <taxon>Spiruromorpha</taxon>
        <taxon>Filarioidea</taxon>
        <taxon>Onchocercidae</taxon>
        <taxon>Elaeophora</taxon>
    </lineage>
</organism>
<keyword evidence="2" id="KW-0472">Membrane</keyword>
<evidence type="ECO:0000313" key="4">
    <source>
        <dbReference type="Proteomes" id="UP000050640"/>
    </source>
</evidence>
<dbReference type="SMART" id="SM01088">
    <property type="entry name" value="Col_cuticle_N"/>
    <property type="match status" value="1"/>
</dbReference>
<dbReference type="Proteomes" id="UP000050640">
    <property type="component" value="Unplaced"/>
</dbReference>
<feature type="transmembrane region" description="Helical" evidence="2">
    <location>
        <begin position="21"/>
        <end position="44"/>
    </location>
</feature>
<dbReference type="GO" id="GO:0042302">
    <property type="term" value="F:structural constituent of cuticle"/>
    <property type="evidence" value="ECO:0007669"/>
    <property type="project" value="InterPro"/>
</dbReference>
<sequence>MVIVANDLASQQNEAQAMKRTAFFGITVSTVATLTAIIAVPLLYNYVQYVQSSLEVEVNYCKHLTRGLWYQFDRVLICF</sequence>
<name>A0A0R3S7D7_9BILA</name>
<proteinExistence type="predicted"/>
<keyword evidence="2" id="KW-0812">Transmembrane</keyword>
<keyword evidence="4" id="KW-1185">Reference proteome</keyword>
<evidence type="ECO:0000313" key="5">
    <source>
        <dbReference type="WBParaSite" id="EEL_0001070901-mRNA-1"/>
    </source>
</evidence>
<evidence type="ECO:0000256" key="2">
    <source>
        <dbReference type="SAM" id="Phobius"/>
    </source>
</evidence>
<dbReference type="STRING" id="1147741.A0A0R3S7D7"/>
<dbReference type="Pfam" id="PF01484">
    <property type="entry name" value="Col_cuticle_N"/>
    <property type="match status" value="1"/>
</dbReference>
<dbReference type="InterPro" id="IPR002486">
    <property type="entry name" value="Col_cuticle_N"/>
</dbReference>
<protein>
    <submittedName>
        <fullName evidence="5">Col_cuticle_N domain-containing protein</fullName>
    </submittedName>
</protein>
<dbReference type="AlphaFoldDB" id="A0A0R3S7D7"/>
<keyword evidence="1" id="KW-0677">Repeat</keyword>